<keyword evidence="3" id="KW-0732">Signal</keyword>
<keyword evidence="2" id="KW-1133">Transmembrane helix</keyword>
<keyword evidence="2" id="KW-0472">Membrane</keyword>
<feature type="signal peptide" evidence="3">
    <location>
        <begin position="1"/>
        <end position="19"/>
    </location>
</feature>
<evidence type="ECO:0000256" key="2">
    <source>
        <dbReference type="SAM" id="Phobius"/>
    </source>
</evidence>
<keyword evidence="5" id="KW-1185">Reference proteome</keyword>
<keyword evidence="2" id="KW-0812">Transmembrane</keyword>
<feature type="transmembrane region" description="Helical" evidence="2">
    <location>
        <begin position="280"/>
        <end position="303"/>
    </location>
</feature>
<sequence>MKWFYCSGIFLLFFLNVNAGQQDCLVDDVYKKQHWSGEEVIFFTYVSEIDVVNIKITYKFLEDTDYFTTFYFSPSEKYSKIIETKYGEELHQFPLKTMNKKNEWVEFKISSDHGTIEVLYGTDTHEQISINQTSHTFKDIIIRASNISFCENDREWEVSEEKHQIIPLGKDVPDKSFHLKLYPQHDSFKHVISICNSNRTLIASEYNLMMENTTITLNSLKDSWEPIEFNVTKNVTTIDIFSPLGSFVISVSFKTKSPPSAITLFDSNTGEDECPYCNNLAYIIGCSPFVIFSIFIIVVGVTAKFDILACSSNLINSMLKNKQTKDIENAGQESRNELQKSKKDDRKDADTGNAEQELNLLHGPSSS</sequence>
<dbReference type="Proteomes" id="UP001497623">
    <property type="component" value="Unassembled WGS sequence"/>
</dbReference>
<feature type="chain" id="PRO_5043718811" evidence="3">
    <location>
        <begin position="20"/>
        <end position="367"/>
    </location>
</feature>
<name>A0AAV2QQV4_MEGNR</name>
<evidence type="ECO:0000256" key="3">
    <source>
        <dbReference type="SAM" id="SignalP"/>
    </source>
</evidence>
<feature type="compositionally biased region" description="Basic and acidic residues" evidence="1">
    <location>
        <begin position="326"/>
        <end position="350"/>
    </location>
</feature>
<proteinExistence type="predicted"/>
<evidence type="ECO:0000256" key="1">
    <source>
        <dbReference type="SAM" id="MobiDB-lite"/>
    </source>
</evidence>
<gene>
    <name evidence="4" type="ORF">MNOR_LOCUS14658</name>
</gene>
<feature type="region of interest" description="Disordered" evidence="1">
    <location>
        <begin position="326"/>
        <end position="367"/>
    </location>
</feature>
<dbReference type="EMBL" id="CAXKWB010008859">
    <property type="protein sequence ID" value="CAL4092792.1"/>
    <property type="molecule type" value="Genomic_DNA"/>
</dbReference>
<reference evidence="4 5" key="1">
    <citation type="submission" date="2024-05" db="EMBL/GenBank/DDBJ databases">
        <authorList>
            <person name="Wallberg A."/>
        </authorList>
    </citation>
    <scope>NUCLEOTIDE SEQUENCE [LARGE SCALE GENOMIC DNA]</scope>
</reference>
<accession>A0AAV2QQV4</accession>
<evidence type="ECO:0000313" key="4">
    <source>
        <dbReference type="EMBL" id="CAL4092792.1"/>
    </source>
</evidence>
<dbReference type="AlphaFoldDB" id="A0AAV2QQV4"/>
<organism evidence="4 5">
    <name type="scientific">Meganyctiphanes norvegica</name>
    <name type="common">Northern krill</name>
    <name type="synonym">Thysanopoda norvegica</name>
    <dbReference type="NCBI Taxonomy" id="48144"/>
    <lineage>
        <taxon>Eukaryota</taxon>
        <taxon>Metazoa</taxon>
        <taxon>Ecdysozoa</taxon>
        <taxon>Arthropoda</taxon>
        <taxon>Crustacea</taxon>
        <taxon>Multicrustacea</taxon>
        <taxon>Malacostraca</taxon>
        <taxon>Eumalacostraca</taxon>
        <taxon>Eucarida</taxon>
        <taxon>Euphausiacea</taxon>
        <taxon>Euphausiidae</taxon>
        <taxon>Meganyctiphanes</taxon>
    </lineage>
</organism>
<evidence type="ECO:0000313" key="5">
    <source>
        <dbReference type="Proteomes" id="UP001497623"/>
    </source>
</evidence>
<protein>
    <submittedName>
        <fullName evidence="4">Uncharacterized protein</fullName>
    </submittedName>
</protein>
<comment type="caution">
    <text evidence="4">The sequence shown here is derived from an EMBL/GenBank/DDBJ whole genome shotgun (WGS) entry which is preliminary data.</text>
</comment>